<dbReference type="EMBL" id="CP045894">
    <property type="protein sequence ID" value="QQP55492.1"/>
    <property type="molecule type" value="Genomic_DNA"/>
</dbReference>
<accession>A0A7T8QUG0</accession>
<organism evidence="2 3">
    <name type="scientific">Caligus rogercresseyi</name>
    <name type="common">Sea louse</name>
    <dbReference type="NCBI Taxonomy" id="217165"/>
    <lineage>
        <taxon>Eukaryota</taxon>
        <taxon>Metazoa</taxon>
        <taxon>Ecdysozoa</taxon>
        <taxon>Arthropoda</taxon>
        <taxon>Crustacea</taxon>
        <taxon>Multicrustacea</taxon>
        <taxon>Hexanauplia</taxon>
        <taxon>Copepoda</taxon>
        <taxon>Siphonostomatoida</taxon>
        <taxon>Caligidae</taxon>
        <taxon>Caligus</taxon>
    </lineage>
</organism>
<dbReference type="GO" id="GO:0048812">
    <property type="term" value="P:neuron projection morphogenesis"/>
    <property type="evidence" value="ECO:0007669"/>
    <property type="project" value="TreeGrafter"/>
</dbReference>
<evidence type="ECO:0000256" key="1">
    <source>
        <dbReference type="ARBA" id="ARBA00037947"/>
    </source>
</evidence>
<reference evidence="3" key="1">
    <citation type="submission" date="2021-01" db="EMBL/GenBank/DDBJ databases">
        <title>Caligus Genome Assembly.</title>
        <authorList>
            <person name="Gallardo-Escarate C."/>
        </authorList>
    </citation>
    <scope>NUCLEOTIDE SEQUENCE [LARGE SCALE GENOMIC DNA]</scope>
</reference>
<evidence type="ECO:0000313" key="3">
    <source>
        <dbReference type="Proteomes" id="UP000595437"/>
    </source>
</evidence>
<dbReference type="GO" id="GO:0016477">
    <property type="term" value="P:cell migration"/>
    <property type="evidence" value="ECO:0007669"/>
    <property type="project" value="TreeGrafter"/>
</dbReference>
<dbReference type="PANTHER" id="PTHR12093">
    <property type="entry name" value="NCK-ASSOCIATED PROTEIN 1"/>
    <property type="match status" value="1"/>
</dbReference>
<evidence type="ECO:0000313" key="2">
    <source>
        <dbReference type="EMBL" id="QQP55492.1"/>
    </source>
</evidence>
<keyword evidence="3" id="KW-1185">Reference proteome</keyword>
<dbReference type="InterPro" id="IPR019137">
    <property type="entry name" value="Nck-associated_protein-1"/>
</dbReference>
<name>A0A7T8QUG0_CALRO</name>
<protein>
    <submittedName>
        <fullName evidence="2">Uncharacterized protein</fullName>
    </submittedName>
</protein>
<dbReference type="OrthoDB" id="548214at2759"/>
<dbReference type="PANTHER" id="PTHR12093:SF10">
    <property type="entry name" value="MEMBRANE-ASSOCIATED PROTEIN HEM"/>
    <property type="match status" value="1"/>
</dbReference>
<dbReference type="GO" id="GO:0031209">
    <property type="term" value="C:SCAR complex"/>
    <property type="evidence" value="ECO:0007669"/>
    <property type="project" value="TreeGrafter"/>
</dbReference>
<dbReference type="Proteomes" id="UP000595437">
    <property type="component" value="Chromosome 5"/>
</dbReference>
<gene>
    <name evidence="2" type="ORF">FKW44_008695</name>
</gene>
<dbReference type="AlphaFoldDB" id="A0A7T8QUG0"/>
<proteinExistence type="inferred from homology"/>
<dbReference type="GO" id="GO:0030031">
    <property type="term" value="P:cell projection assembly"/>
    <property type="evidence" value="ECO:0007669"/>
    <property type="project" value="TreeGrafter"/>
</dbReference>
<comment type="similarity">
    <text evidence="1">Belongs to the HEM-1/HEM-2 family.</text>
</comment>
<dbReference type="GO" id="GO:0030866">
    <property type="term" value="P:cortical actin cytoskeleton organization"/>
    <property type="evidence" value="ECO:0007669"/>
    <property type="project" value="TreeGrafter"/>
</dbReference>
<sequence>MDTIPCEYLSLELSEKWIIFGFVLCHPSLANKTAAELWKQALTSNLVISLFRDEVLYITPPHIQAFYESIKGYGKKMN</sequence>
<dbReference type="Pfam" id="PF09735">
    <property type="entry name" value="Nckap1"/>
    <property type="match status" value="1"/>
</dbReference>